<keyword evidence="2" id="KW-1185">Reference proteome</keyword>
<protein>
    <submittedName>
        <fullName evidence="1">Quinolone resistance protein</fullName>
    </submittedName>
</protein>
<dbReference type="Pfam" id="PF13599">
    <property type="entry name" value="Pentapeptide_4"/>
    <property type="match status" value="1"/>
</dbReference>
<dbReference type="Pfam" id="PF00805">
    <property type="entry name" value="Pentapeptide"/>
    <property type="match status" value="1"/>
</dbReference>
<dbReference type="PANTHER" id="PTHR42999">
    <property type="entry name" value="ANTIBIOTIC RESISTANCE PROTEIN MCBG"/>
    <property type="match status" value="1"/>
</dbReference>
<proteinExistence type="predicted"/>
<name>A0A917FWD4_9BACL</name>
<dbReference type="Proteomes" id="UP000637643">
    <property type="component" value="Unassembled WGS sequence"/>
</dbReference>
<reference evidence="1" key="1">
    <citation type="journal article" date="2014" name="Int. J. Syst. Evol. Microbiol.">
        <title>Complete genome sequence of Corynebacterium casei LMG S-19264T (=DSM 44701T), isolated from a smear-ripened cheese.</title>
        <authorList>
            <consortium name="US DOE Joint Genome Institute (JGI-PGF)"/>
            <person name="Walter F."/>
            <person name="Albersmeier A."/>
            <person name="Kalinowski J."/>
            <person name="Ruckert C."/>
        </authorList>
    </citation>
    <scope>NUCLEOTIDE SEQUENCE</scope>
    <source>
        <strain evidence="1">CGMCC 1.16134</strain>
    </source>
</reference>
<gene>
    <name evidence="1" type="ORF">GCM10010912_64500</name>
</gene>
<comment type="caution">
    <text evidence="1">The sequence shown here is derived from an EMBL/GenBank/DDBJ whole genome shotgun (WGS) entry which is preliminary data.</text>
</comment>
<accession>A0A917FWD4</accession>
<sequence>MNFKIEAPKIPALTSLETVQIDFLQSKEEITRCIISDCIIEGQEASKVSFDKVLFKNVTFVECSLPGIELTDTLFENCDLSNVDFSGAFVHRTVFQQCRMVGTDFADARFQNVRVLESLGDMAAFRFANLKQVAFEHCSLLSADYYQSVLHSLAFSGCKLDQATFSGSRLKGIDLSDCDFTGLHVEIEDLNGCIISAQQAASFAGLLGLVIK</sequence>
<evidence type="ECO:0000313" key="2">
    <source>
        <dbReference type="Proteomes" id="UP000637643"/>
    </source>
</evidence>
<dbReference type="SUPFAM" id="SSF141571">
    <property type="entry name" value="Pentapeptide repeat-like"/>
    <property type="match status" value="1"/>
</dbReference>
<dbReference type="InterPro" id="IPR001646">
    <property type="entry name" value="5peptide_repeat"/>
</dbReference>
<dbReference type="RefSeq" id="WP_189032039.1">
    <property type="nucleotide sequence ID" value="NZ_BMKR01000052.1"/>
</dbReference>
<dbReference type="Gene3D" id="2.160.20.80">
    <property type="entry name" value="E3 ubiquitin-protein ligase SopA"/>
    <property type="match status" value="1"/>
</dbReference>
<reference evidence="1" key="2">
    <citation type="submission" date="2020-09" db="EMBL/GenBank/DDBJ databases">
        <authorList>
            <person name="Sun Q."/>
            <person name="Zhou Y."/>
        </authorList>
    </citation>
    <scope>NUCLEOTIDE SEQUENCE</scope>
    <source>
        <strain evidence="1">CGMCC 1.16134</strain>
    </source>
</reference>
<dbReference type="PANTHER" id="PTHR42999:SF1">
    <property type="entry name" value="PENTAPEPTIDE REPEAT-CONTAINING PROTEIN"/>
    <property type="match status" value="1"/>
</dbReference>
<organism evidence="1 2">
    <name type="scientific">Paenibacillus albidus</name>
    <dbReference type="NCBI Taxonomy" id="2041023"/>
    <lineage>
        <taxon>Bacteria</taxon>
        <taxon>Bacillati</taxon>
        <taxon>Bacillota</taxon>
        <taxon>Bacilli</taxon>
        <taxon>Bacillales</taxon>
        <taxon>Paenibacillaceae</taxon>
        <taxon>Paenibacillus</taxon>
    </lineage>
</organism>
<dbReference type="InterPro" id="IPR052949">
    <property type="entry name" value="PA_immunity-related"/>
</dbReference>
<dbReference type="EMBL" id="BMKR01000052">
    <property type="protein sequence ID" value="GGG11186.1"/>
    <property type="molecule type" value="Genomic_DNA"/>
</dbReference>
<evidence type="ECO:0000313" key="1">
    <source>
        <dbReference type="EMBL" id="GGG11186.1"/>
    </source>
</evidence>
<dbReference type="AlphaFoldDB" id="A0A917FWD4"/>